<proteinExistence type="predicted"/>
<evidence type="ECO:0000313" key="10">
    <source>
        <dbReference type="Proteomes" id="UP001519667"/>
    </source>
</evidence>
<dbReference type="InterPro" id="IPR051395">
    <property type="entry name" value="Cytochrome_c_Peroxidase/MauG"/>
</dbReference>
<dbReference type="PROSITE" id="PS51007">
    <property type="entry name" value="CYTC"/>
    <property type="match status" value="1"/>
</dbReference>
<dbReference type="InterPro" id="IPR009056">
    <property type="entry name" value="Cyt_c-like_dom"/>
</dbReference>
<keyword evidence="4" id="KW-0732">Signal</keyword>
<dbReference type="Proteomes" id="UP001519667">
    <property type="component" value="Unassembled WGS sequence"/>
</dbReference>
<gene>
    <name evidence="9" type="ORF">J7302_11220</name>
</gene>
<evidence type="ECO:0000256" key="3">
    <source>
        <dbReference type="ARBA" id="ARBA00022723"/>
    </source>
</evidence>
<dbReference type="InterPro" id="IPR004852">
    <property type="entry name" value="Di-haem_cyt_c_peroxidsae"/>
</dbReference>
<sequence length="466" mass="50272">MQSSARLTRLIQKGIEVIKKGPARLDFKVWTGFALTSAGILLAAQVVRSNSEVVLTPLEQLGKKLFFDNISQPAKSQSCSTCHLPDAGWTGGVAGVNLHGAVFRGADRHTFGNRKPPSSAYATFSPLFQLANPATGRFVGGTFWDGRATGELLGNPAADQALAPFLNPVEQNNPTREAVCEQVARSQYVALFEQVWGAGSLDCSTGGIEGTYARIGLSIAAYEGSREVSPFSSKFDAYFTACLEAGNAFAACGRPAEGDRSVLDPRGILTDKEFHGLTKFGQHCSACHVSHIPGPNGEPPLFTSFGFANIGTPRNPENPFYDMDTEFLDDGTPINPLGEDFVDLGLGAFLRTRPEWAALAEANDGKFKFPTVRNVDQRPGVGFPKAYMHNGALRTLEEVVHFYNTRDIPSENWPPPEVPQNVTRGNFGGVPLGNLQLDKEDEDAIVAFLKTLSDGFVNDRNKGGTQ</sequence>
<keyword evidence="10" id="KW-1185">Reference proteome</keyword>
<dbReference type="Gene3D" id="1.10.760.10">
    <property type="entry name" value="Cytochrome c-like domain"/>
    <property type="match status" value="2"/>
</dbReference>
<evidence type="ECO:0000256" key="1">
    <source>
        <dbReference type="ARBA" id="ARBA00004196"/>
    </source>
</evidence>
<evidence type="ECO:0000313" key="9">
    <source>
        <dbReference type="EMBL" id="MBT8766686.1"/>
    </source>
</evidence>
<dbReference type="PANTHER" id="PTHR30600:SF10">
    <property type="entry name" value="BLL6722 PROTEIN"/>
    <property type="match status" value="1"/>
</dbReference>
<dbReference type="Pfam" id="PF03150">
    <property type="entry name" value="CCP_MauG"/>
    <property type="match status" value="1"/>
</dbReference>
<dbReference type="PANTHER" id="PTHR30600">
    <property type="entry name" value="CYTOCHROME C PEROXIDASE-RELATED"/>
    <property type="match status" value="1"/>
</dbReference>
<protein>
    <recommendedName>
        <fullName evidence="8">Cytochrome c domain-containing protein</fullName>
    </recommendedName>
</protein>
<reference evidence="9 10" key="1">
    <citation type="submission" date="2021-04" db="EMBL/GenBank/DDBJ databases">
        <title>Pseudomonas boanensis sp. nov., a bacterium isolated from river water used for household purposes in Boane District, Mozambique.</title>
        <authorList>
            <person name="Nicklasson M."/>
            <person name="Martin-Rodriguez A.J."/>
            <person name="Thorell K."/>
            <person name="Neves L."/>
            <person name="Mussagy A."/>
            <person name="Rydberg H.A."/>
            <person name="Hernroth B."/>
            <person name="Svensson-Stadler L."/>
            <person name="Sjoling A."/>
        </authorList>
    </citation>
    <scope>NUCLEOTIDE SEQUENCE [LARGE SCALE GENOMIC DNA]</scope>
    <source>
        <strain evidence="9 10">DB1</strain>
    </source>
</reference>
<keyword evidence="5" id="KW-0560">Oxidoreductase</keyword>
<evidence type="ECO:0000256" key="7">
    <source>
        <dbReference type="PROSITE-ProRule" id="PRU00433"/>
    </source>
</evidence>
<dbReference type="SUPFAM" id="SSF46626">
    <property type="entry name" value="Cytochrome c"/>
    <property type="match status" value="2"/>
</dbReference>
<dbReference type="EMBL" id="JAGTIS010000005">
    <property type="protein sequence ID" value="MBT8766686.1"/>
    <property type="molecule type" value="Genomic_DNA"/>
</dbReference>
<comment type="caution">
    <text evidence="9">The sequence shown here is derived from an EMBL/GenBank/DDBJ whole genome shotgun (WGS) entry which is preliminary data.</text>
</comment>
<evidence type="ECO:0000256" key="5">
    <source>
        <dbReference type="ARBA" id="ARBA00023002"/>
    </source>
</evidence>
<keyword evidence="3 7" id="KW-0479">Metal-binding</keyword>
<evidence type="ECO:0000256" key="2">
    <source>
        <dbReference type="ARBA" id="ARBA00022617"/>
    </source>
</evidence>
<name>A0ABS5XHQ8_9GAMM</name>
<keyword evidence="6 7" id="KW-0408">Iron</keyword>
<evidence type="ECO:0000256" key="6">
    <source>
        <dbReference type="ARBA" id="ARBA00023004"/>
    </source>
</evidence>
<dbReference type="RefSeq" id="WP_215373936.1">
    <property type="nucleotide sequence ID" value="NZ_JAGTIS010000005.1"/>
</dbReference>
<dbReference type="InterPro" id="IPR036909">
    <property type="entry name" value="Cyt_c-like_dom_sf"/>
</dbReference>
<evidence type="ECO:0000256" key="4">
    <source>
        <dbReference type="ARBA" id="ARBA00022729"/>
    </source>
</evidence>
<organism evidence="9 10">
    <name type="scientific">Metapseudomonas boanensis</name>
    <dbReference type="NCBI Taxonomy" id="2822138"/>
    <lineage>
        <taxon>Bacteria</taxon>
        <taxon>Pseudomonadati</taxon>
        <taxon>Pseudomonadota</taxon>
        <taxon>Gammaproteobacteria</taxon>
        <taxon>Pseudomonadales</taxon>
        <taxon>Pseudomonadaceae</taxon>
        <taxon>Metapseudomonas</taxon>
    </lineage>
</organism>
<evidence type="ECO:0000259" key="8">
    <source>
        <dbReference type="PROSITE" id="PS51007"/>
    </source>
</evidence>
<feature type="domain" description="Cytochrome c" evidence="8">
    <location>
        <begin position="271"/>
        <end position="453"/>
    </location>
</feature>
<keyword evidence="2 7" id="KW-0349">Heme</keyword>
<comment type="subcellular location">
    <subcellularLocation>
        <location evidence="1">Cell envelope</location>
    </subcellularLocation>
</comment>
<accession>A0ABS5XHQ8</accession>